<dbReference type="GO" id="GO:0004084">
    <property type="term" value="F:branched-chain-amino-acid transaminase activity"/>
    <property type="evidence" value="ECO:0007669"/>
    <property type="project" value="UniProtKB-EC"/>
</dbReference>
<comment type="caution">
    <text evidence="11">The sequence shown here is derived from an EMBL/GenBank/DDBJ whole genome shotgun (WGS) entry which is preliminary data.</text>
</comment>
<keyword evidence="4 9" id="KW-0808">Transferase</keyword>
<dbReference type="InterPro" id="IPR033939">
    <property type="entry name" value="BCAT_family"/>
</dbReference>
<dbReference type="Gene3D" id="3.20.10.10">
    <property type="entry name" value="D-amino Acid Aminotransferase, subunit A, domain 2"/>
    <property type="match status" value="1"/>
</dbReference>
<dbReference type="CDD" id="cd01557">
    <property type="entry name" value="BCAT_beta_family"/>
    <property type="match status" value="1"/>
</dbReference>
<dbReference type="AlphaFoldDB" id="A0AAW1R009"/>
<dbReference type="InterPro" id="IPR001544">
    <property type="entry name" value="Aminotrans_IV"/>
</dbReference>
<feature type="compositionally biased region" description="Low complexity" evidence="10">
    <location>
        <begin position="31"/>
        <end position="44"/>
    </location>
</feature>
<comment type="catalytic activity">
    <reaction evidence="9">
        <text>L-leucine + 2-oxoglutarate = 4-methyl-2-oxopentanoate + L-glutamate</text>
        <dbReference type="Rhea" id="RHEA:18321"/>
        <dbReference type="ChEBI" id="CHEBI:16810"/>
        <dbReference type="ChEBI" id="CHEBI:17865"/>
        <dbReference type="ChEBI" id="CHEBI:29985"/>
        <dbReference type="ChEBI" id="CHEBI:57427"/>
        <dbReference type="EC" id="2.6.1.42"/>
    </reaction>
</comment>
<evidence type="ECO:0000256" key="4">
    <source>
        <dbReference type="ARBA" id="ARBA00022679"/>
    </source>
</evidence>
<feature type="compositionally biased region" description="Polar residues" evidence="10">
    <location>
        <begin position="45"/>
        <end position="56"/>
    </location>
</feature>
<evidence type="ECO:0000256" key="10">
    <source>
        <dbReference type="SAM" id="MobiDB-lite"/>
    </source>
</evidence>
<dbReference type="Proteomes" id="UP001438707">
    <property type="component" value="Unassembled WGS sequence"/>
</dbReference>
<dbReference type="GO" id="GO:0008652">
    <property type="term" value="P:amino acid biosynthetic process"/>
    <property type="evidence" value="ECO:0007669"/>
    <property type="project" value="UniProtKB-KW"/>
</dbReference>
<dbReference type="NCBIfam" id="TIGR01123">
    <property type="entry name" value="ilvE_II"/>
    <property type="match status" value="1"/>
</dbReference>
<keyword evidence="9" id="KW-0100">Branched-chain amino acid biosynthesis</keyword>
<feature type="region of interest" description="Disordered" evidence="10">
    <location>
        <begin position="31"/>
        <end position="67"/>
    </location>
</feature>
<evidence type="ECO:0000256" key="1">
    <source>
        <dbReference type="ARBA" id="ARBA00001933"/>
    </source>
</evidence>
<dbReference type="NCBIfam" id="NF009897">
    <property type="entry name" value="PRK13357.1"/>
    <property type="match status" value="1"/>
</dbReference>
<evidence type="ECO:0000256" key="8">
    <source>
        <dbReference type="RuleBase" id="RU004516"/>
    </source>
</evidence>
<comment type="cofactor">
    <cofactor evidence="1 8">
        <name>pyridoxal 5'-phosphate</name>
        <dbReference type="ChEBI" id="CHEBI:597326"/>
    </cofactor>
</comment>
<keyword evidence="12" id="KW-1185">Reference proteome</keyword>
<evidence type="ECO:0000256" key="7">
    <source>
        <dbReference type="RuleBase" id="RU004106"/>
    </source>
</evidence>
<evidence type="ECO:0000256" key="3">
    <source>
        <dbReference type="ARBA" id="ARBA00022576"/>
    </source>
</evidence>
<dbReference type="PIRSF" id="PIRSF006468">
    <property type="entry name" value="BCAT1"/>
    <property type="match status" value="1"/>
</dbReference>
<protein>
    <recommendedName>
        <fullName evidence="9">Branched-chain-amino-acid aminotransferase</fullName>
        <ecNumber evidence="9">2.6.1.42</ecNumber>
    </recommendedName>
</protein>
<dbReference type="Pfam" id="PF01063">
    <property type="entry name" value="Aminotran_4"/>
    <property type="match status" value="1"/>
</dbReference>
<evidence type="ECO:0000256" key="5">
    <source>
        <dbReference type="ARBA" id="ARBA00022898"/>
    </source>
</evidence>
<evidence type="ECO:0000256" key="2">
    <source>
        <dbReference type="ARBA" id="ARBA00009320"/>
    </source>
</evidence>
<dbReference type="InterPro" id="IPR036038">
    <property type="entry name" value="Aminotransferase-like"/>
</dbReference>
<name>A0AAW1R009_9CHLO</name>
<gene>
    <name evidence="11" type="ORF">WJX74_000262</name>
</gene>
<dbReference type="SUPFAM" id="SSF56752">
    <property type="entry name" value="D-aminoacid aminotransferase-like PLP-dependent enzymes"/>
    <property type="match status" value="1"/>
</dbReference>
<comment type="similarity">
    <text evidence="2 7">Belongs to the class-IV pyridoxal-phosphate-dependent aminotransferase family.</text>
</comment>
<proteinExistence type="inferred from homology"/>
<dbReference type="PANTHER" id="PTHR42825:SF2">
    <property type="entry name" value="BRANCHED-CHAIN-AMINO-ACID AMINOTRANSFERASE 3, CHLOROPLASTIC-RELATED"/>
    <property type="match status" value="1"/>
</dbReference>
<keyword evidence="3 9" id="KW-0032">Aminotransferase</keyword>
<dbReference type="PANTHER" id="PTHR42825">
    <property type="entry name" value="AMINO ACID AMINOTRANSFERASE"/>
    <property type="match status" value="1"/>
</dbReference>
<comment type="catalytic activity">
    <reaction evidence="9">
        <text>L-isoleucine + 2-oxoglutarate = (S)-3-methyl-2-oxopentanoate + L-glutamate</text>
        <dbReference type="Rhea" id="RHEA:24801"/>
        <dbReference type="ChEBI" id="CHEBI:16810"/>
        <dbReference type="ChEBI" id="CHEBI:29985"/>
        <dbReference type="ChEBI" id="CHEBI:35146"/>
        <dbReference type="ChEBI" id="CHEBI:58045"/>
        <dbReference type="EC" id="2.6.1.42"/>
    </reaction>
</comment>
<accession>A0AAW1R009</accession>
<organism evidence="11 12">
    <name type="scientific">Apatococcus lobatus</name>
    <dbReference type="NCBI Taxonomy" id="904363"/>
    <lineage>
        <taxon>Eukaryota</taxon>
        <taxon>Viridiplantae</taxon>
        <taxon>Chlorophyta</taxon>
        <taxon>core chlorophytes</taxon>
        <taxon>Trebouxiophyceae</taxon>
        <taxon>Chlorellales</taxon>
        <taxon>Chlorellaceae</taxon>
        <taxon>Apatococcus</taxon>
    </lineage>
</organism>
<feature type="modified residue" description="N6-(pyridoxal phosphate)lysine" evidence="6">
    <location>
        <position position="252"/>
    </location>
</feature>
<dbReference type="GO" id="GO:0009082">
    <property type="term" value="P:branched-chain amino acid biosynthetic process"/>
    <property type="evidence" value="ECO:0007669"/>
    <property type="project" value="UniProtKB-KW"/>
</dbReference>
<sequence length="409" mass="44536">MLGQVAAPQPNASSFIPHRCTLHWLEPPPAQTRRLSRSQTQQRQASCNASSSNTVQAAAATAERPSKQQVNLQWDQLGFGLNHVAPVMYHAEWAHGMGWKGELRPYEPLRLLPSAQCLNYGQAVFEGLKAQRTARGRIALFRPDQNAARMAAGADRLCMAEPPAELFLEAVESVVRENSQWVPPQGKGSLYLRPLLLGSGPILGLGPAPAYTLVVFAAAVGAYFKGGQLTPIDLIVEERFHRAAPGGMGGTKAAGNYSPVLKTQLKAKQDGFADVVYLDAKHDKYLEEVSSCNMFMVKGKTLSTPPLEGTILPGVTRKSVMQLAEVRGYTVEERPIEVEEAMEADEIFTSGTAVVVCSVGSLQYRGNRRKFGPTEGSEPGPVALEIYNALTRLQLEEEEDPFGWVHPVC</sequence>
<dbReference type="InterPro" id="IPR043132">
    <property type="entry name" value="BCAT-like_C"/>
</dbReference>
<reference evidence="11 12" key="1">
    <citation type="journal article" date="2024" name="Nat. Commun.">
        <title>Phylogenomics reveals the evolutionary origins of lichenization in chlorophyte algae.</title>
        <authorList>
            <person name="Puginier C."/>
            <person name="Libourel C."/>
            <person name="Otte J."/>
            <person name="Skaloud P."/>
            <person name="Haon M."/>
            <person name="Grisel S."/>
            <person name="Petersen M."/>
            <person name="Berrin J.G."/>
            <person name="Delaux P.M."/>
            <person name="Dal Grande F."/>
            <person name="Keller J."/>
        </authorList>
    </citation>
    <scope>NUCLEOTIDE SEQUENCE [LARGE SCALE GENOMIC DNA]</scope>
    <source>
        <strain evidence="11 12">SAG 2145</strain>
    </source>
</reference>
<keyword evidence="5 8" id="KW-0663">Pyridoxal phosphate</keyword>
<dbReference type="Gene3D" id="3.30.470.10">
    <property type="match status" value="1"/>
</dbReference>
<dbReference type="InterPro" id="IPR043131">
    <property type="entry name" value="BCAT-like_N"/>
</dbReference>
<evidence type="ECO:0000256" key="9">
    <source>
        <dbReference type="RuleBase" id="RU004517"/>
    </source>
</evidence>
<dbReference type="InterPro" id="IPR005786">
    <property type="entry name" value="B_amino_transII"/>
</dbReference>
<dbReference type="PROSITE" id="PS00770">
    <property type="entry name" value="AA_TRANSFER_CLASS_4"/>
    <property type="match status" value="1"/>
</dbReference>
<dbReference type="EC" id="2.6.1.42" evidence="9"/>
<evidence type="ECO:0000313" key="11">
    <source>
        <dbReference type="EMBL" id="KAK9826918.1"/>
    </source>
</evidence>
<dbReference type="InterPro" id="IPR018300">
    <property type="entry name" value="Aminotrans_IV_CS"/>
</dbReference>
<dbReference type="EMBL" id="JALJOS010000019">
    <property type="protein sequence ID" value="KAK9826918.1"/>
    <property type="molecule type" value="Genomic_DNA"/>
</dbReference>
<evidence type="ECO:0000313" key="12">
    <source>
        <dbReference type="Proteomes" id="UP001438707"/>
    </source>
</evidence>
<comment type="catalytic activity">
    <reaction evidence="9">
        <text>L-valine + 2-oxoglutarate = 3-methyl-2-oxobutanoate + L-glutamate</text>
        <dbReference type="Rhea" id="RHEA:24813"/>
        <dbReference type="ChEBI" id="CHEBI:11851"/>
        <dbReference type="ChEBI" id="CHEBI:16810"/>
        <dbReference type="ChEBI" id="CHEBI:29985"/>
        <dbReference type="ChEBI" id="CHEBI:57762"/>
        <dbReference type="EC" id="2.6.1.42"/>
    </reaction>
</comment>
<keyword evidence="9" id="KW-0028">Amino-acid biosynthesis</keyword>
<evidence type="ECO:0000256" key="6">
    <source>
        <dbReference type="PIRSR" id="PIRSR006468-1"/>
    </source>
</evidence>